<comment type="caution">
    <text evidence="16">Lacks conserved residue(s) required for the propagation of feature annotation.</text>
</comment>
<proteinExistence type="inferred from homology"/>
<evidence type="ECO:0000256" key="1">
    <source>
        <dbReference type="ARBA" id="ARBA00004429"/>
    </source>
</evidence>
<evidence type="ECO:0000256" key="12">
    <source>
        <dbReference type="ARBA" id="ARBA00022916"/>
    </source>
</evidence>
<keyword evidence="14 16" id="KW-0472">Membrane</keyword>
<feature type="transmembrane region" description="Helical" evidence="16">
    <location>
        <begin position="648"/>
        <end position="668"/>
    </location>
</feature>
<sequence length="883" mass="98413">MVDPVRDAARPGERPRGLAAIWPYRYLRECRGATAAAAVLLCVLQALVWLVLHLESPAWQAVRRDHGRWFPHLANKVPTLGDPLRYGLQGLWLLLSRPVVLPRPIVRHGLWHSATAPLRRLRLWHGRILDGVGQRLQTGHIETVVDTALAGLSRRQRFVLAGVLGLFGTALALLCITEPFGSQAQLLFSLLLWMLAMALWRLPGTFPSLLLILLSAIVSCRYLWWRYNSTLNWDSTLDLALGLVLLAAETYAWLVLVLGYIQSGWPLRRKPAPLPADTAQWPTVDLMIPTYNEDLAVVQTTVFAALGIDWPAGKLRIHLLDDGRRESFRRFAAEVGVGYITRSDNRHAKAGNLNHALTLTDGELVAIFDCDHVPVRSFLQLTVGWFLRDPRLALVQTPHHFFSPDPFERNLGTFGREPSEGELFYGLVQDGNDLWNAAFFCGSCAVLRRAALEAIGGFAVETVTEDAHTALRLHRHGWNSAYLRIPQAAGLATETLAAHIGQRIRWARGMVQILRTDNPLFGKGLSPFQRLCYINAMLHFLAGLPRLVFLTAPLAFLLLHAYIIYAPALMILLYVLPHMIHASLAGSRLQSDYRHILWGELYETVLAWYIARPTTLALFAPKLGAFNVTAKGGLIPDGWFDWRTARPYLVLAALNALGLGFAVWRLFFGPAEEIGTVVISGLWVLFNLLIIGGAVAVSAEVRQVRRNHRVTAVLEAVLRLPDGRAYPCLLSDYSVGGAGIELPQALTLAQGLPATLLLARGPREFAFPCILSRCLGRQVGIRFDGLSRQQQIDLVQCTFARADAWLNRTGRHGEEERLLSGVVSVLRLGGRGYLRLFEYAPGRLHRWLRSASRLLRWLSSFLPRSPLPAPFPPPFVHMEVAKA</sequence>
<evidence type="ECO:0000256" key="5">
    <source>
        <dbReference type="ARBA" id="ARBA00018714"/>
    </source>
</evidence>
<keyword evidence="8 16" id="KW-0973">c-di-GMP</keyword>
<dbReference type="InterPro" id="IPR003919">
    <property type="entry name" value="Cell_synth_A"/>
</dbReference>
<dbReference type="GO" id="GO:0030244">
    <property type="term" value="P:cellulose biosynthetic process"/>
    <property type="evidence" value="ECO:0007669"/>
    <property type="project" value="UniProtKB-KW"/>
</dbReference>
<evidence type="ECO:0000256" key="11">
    <source>
        <dbReference type="ARBA" id="ARBA00022692"/>
    </source>
</evidence>
<evidence type="ECO:0000256" key="15">
    <source>
        <dbReference type="ARBA" id="ARBA00048682"/>
    </source>
</evidence>
<comment type="cofactor">
    <cofactor evidence="16">
        <name>Mg(2+)</name>
        <dbReference type="ChEBI" id="CHEBI:18420"/>
    </cofactor>
</comment>
<dbReference type="EC" id="2.4.1.12" evidence="4 16"/>
<evidence type="ECO:0000259" key="17">
    <source>
        <dbReference type="Pfam" id="PF07238"/>
    </source>
</evidence>
<gene>
    <name evidence="19" type="primary">bcsA</name>
    <name evidence="19" type="ORF">HA520_19675</name>
</gene>
<keyword evidence="13 16" id="KW-1133">Transmembrane helix</keyword>
<feature type="domain" description="PilZ" evidence="17">
    <location>
        <begin position="703"/>
        <end position="799"/>
    </location>
</feature>
<dbReference type="PANTHER" id="PTHR43867">
    <property type="entry name" value="CELLULOSE SYNTHASE CATALYTIC SUBUNIT A [UDP-FORMING]"/>
    <property type="match status" value="1"/>
</dbReference>
<dbReference type="Proteomes" id="UP000736384">
    <property type="component" value="Unassembled WGS sequence"/>
</dbReference>
<dbReference type="Gene3D" id="2.40.10.220">
    <property type="entry name" value="predicted glycosyltransferase like domains"/>
    <property type="match status" value="1"/>
</dbReference>
<comment type="similarity">
    <text evidence="3">Belongs to the glycosyltransferase 2 family.</text>
</comment>
<protein>
    <recommendedName>
        <fullName evidence="5 16">Cellulose synthase catalytic subunit [UDP-forming]</fullName>
        <ecNumber evidence="4 16">2.4.1.12</ecNumber>
    </recommendedName>
</protein>
<evidence type="ECO:0000256" key="3">
    <source>
        <dbReference type="ARBA" id="ARBA00006739"/>
    </source>
</evidence>
<dbReference type="GO" id="GO:0006011">
    <property type="term" value="P:UDP-alpha-D-glucose metabolic process"/>
    <property type="evidence" value="ECO:0007669"/>
    <property type="project" value="InterPro"/>
</dbReference>
<dbReference type="InterPro" id="IPR001173">
    <property type="entry name" value="Glyco_trans_2-like"/>
</dbReference>
<comment type="caution">
    <text evidence="19">The sequence shown here is derived from an EMBL/GenBank/DDBJ whole genome shotgun (WGS) entry which is preliminary data.</text>
</comment>
<dbReference type="InterPro" id="IPR009875">
    <property type="entry name" value="PilZ_domain"/>
</dbReference>
<evidence type="ECO:0000256" key="7">
    <source>
        <dbReference type="ARBA" id="ARBA00022519"/>
    </source>
</evidence>
<dbReference type="PRINTS" id="PR01439">
    <property type="entry name" value="CELLSNTHASEA"/>
</dbReference>
<dbReference type="Gene3D" id="3.90.550.10">
    <property type="entry name" value="Spore Coat Polysaccharide Biosynthesis Protein SpsA, Chain A"/>
    <property type="match status" value="1"/>
</dbReference>
<dbReference type="EMBL" id="JAAPAP010000021">
    <property type="protein sequence ID" value="NHN79471.1"/>
    <property type="molecule type" value="Genomic_DNA"/>
</dbReference>
<comment type="catalytic activity">
    <reaction evidence="15 16">
        <text>[(1-&gt;4)-beta-D-glucosyl](n) + UDP-alpha-D-glucose = [(1-&gt;4)-beta-D-glucosyl](n+1) + UDP + H(+)</text>
        <dbReference type="Rhea" id="RHEA:19929"/>
        <dbReference type="Rhea" id="RHEA-COMP:10033"/>
        <dbReference type="Rhea" id="RHEA-COMP:10034"/>
        <dbReference type="ChEBI" id="CHEBI:15378"/>
        <dbReference type="ChEBI" id="CHEBI:18246"/>
        <dbReference type="ChEBI" id="CHEBI:58223"/>
        <dbReference type="ChEBI" id="CHEBI:58885"/>
        <dbReference type="EC" id="2.4.1.12"/>
    </reaction>
</comment>
<keyword evidence="12 16" id="KW-0135">Cellulose biosynthesis</keyword>
<evidence type="ECO:0000256" key="13">
    <source>
        <dbReference type="ARBA" id="ARBA00022989"/>
    </source>
</evidence>
<comment type="pathway">
    <text evidence="2 16">Glycan metabolism; bacterial cellulose biosynthesis.</text>
</comment>
<evidence type="ECO:0000256" key="9">
    <source>
        <dbReference type="ARBA" id="ARBA00022676"/>
    </source>
</evidence>
<dbReference type="AlphaFoldDB" id="A0AA43ZB13"/>
<dbReference type="SUPFAM" id="SSF53448">
    <property type="entry name" value="Nucleotide-diphospho-sugar transferases"/>
    <property type="match status" value="1"/>
</dbReference>
<evidence type="ECO:0000256" key="6">
    <source>
        <dbReference type="ARBA" id="ARBA00022475"/>
    </source>
</evidence>
<feature type="transmembrane region" description="Helical" evidence="16">
    <location>
        <begin position="555"/>
        <end position="576"/>
    </location>
</feature>
<organism evidence="19 20">
    <name type="scientific">Azotobacter chroococcum</name>
    <dbReference type="NCBI Taxonomy" id="353"/>
    <lineage>
        <taxon>Bacteria</taxon>
        <taxon>Pseudomonadati</taxon>
        <taxon>Pseudomonadota</taxon>
        <taxon>Gammaproteobacteria</taxon>
        <taxon>Pseudomonadales</taxon>
        <taxon>Pseudomonadaceae</taxon>
        <taxon>Azotobacter</taxon>
    </lineage>
</organism>
<evidence type="ECO:0000313" key="20">
    <source>
        <dbReference type="Proteomes" id="UP000736384"/>
    </source>
</evidence>
<evidence type="ECO:0000313" key="19">
    <source>
        <dbReference type="EMBL" id="NHN79471.1"/>
    </source>
</evidence>
<comment type="subcellular location">
    <subcellularLocation>
        <location evidence="1">Cell inner membrane</location>
        <topology evidence="1">Multi-pass membrane protein</topology>
    </subcellularLocation>
</comment>
<dbReference type="InterPro" id="IPR050321">
    <property type="entry name" value="Glycosyltr_2/OpgH_subfam"/>
</dbReference>
<keyword evidence="9 16" id="KW-0328">Glycosyltransferase</keyword>
<dbReference type="GO" id="GO:0005886">
    <property type="term" value="C:plasma membrane"/>
    <property type="evidence" value="ECO:0007669"/>
    <property type="project" value="UniProtKB-SubCell"/>
</dbReference>
<dbReference type="CDD" id="cd06421">
    <property type="entry name" value="CESA_CelA_like"/>
    <property type="match status" value="1"/>
</dbReference>
<evidence type="ECO:0000256" key="16">
    <source>
        <dbReference type="RuleBase" id="RU365020"/>
    </source>
</evidence>
<reference evidence="19" key="1">
    <citation type="submission" date="2020-03" db="EMBL/GenBank/DDBJ databases">
        <title>Genome assembly of Azotobacter chroococcum W5.</title>
        <authorList>
            <person name="Kannepalli A."/>
        </authorList>
    </citation>
    <scope>NUCLEOTIDE SEQUENCE</scope>
    <source>
        <strain evidence="19">W5</strain>
    </source>
</reference>
<evidence type="ECO:0000256" key="2">
    <source>
        <dbReference type="ARBA" id="ARBA00005186"/>
    </source>
</evidence>
<evidence type="ECO:0000256" key="8">
    <source>
        <dbReference type="ARBA" id="ARBA00022636"/>
    </source>
</evidence>
<keyword evidence="7 16" id="KW-0997">Cell inner membrane</keyword>
<dbReference type="InterPro" id="IPR029044">
    <property type="entry name" value="Nucleotide-diphossugar_trans"/>
</dbReference>
<dbReference type="PANTHER" id="PTHR43867:SF2">
    <property type="entry name" value="CELLULOSE SYNTHASE CATALYTIC SUBUNIT A [UDP-FORMING]"/>
    <property type="match status" value="1"/>
</dbReference>
<keyword evidence="10 16" id="KW-0808">Transferase</keyword>
<dbReference type="FunFam" id="3.90.550.10:FF:000061">
    <property type="entry name" value="Cellulose synthase catalytic subunit [UDP-forming]"/>
    <property type="match status" value="1"/>
</dbReference>
<dbReference type="GO" id="GO:0016760">
    <property type="term" value="F:cellulose synthase (UDP-forming) activity"/>
    <property type="evidence" value="ECO:0007669"/>
    <property type="project" value="UniProtKB-EC"/>
</dbReference>
<evidence type="ECO:0000259" key="18">
    <source>
        <dbReference type="Pfam" id="PF13632"/>
    </source>
</evidence>
<dbReference type="GO" id="GO:0035438">
    <property type="term" value="F:cyclic-di-GMP binding"/>
    <property type="evidence" value="ECO:0007669"/>
    <property type="project" value="InterPro"/>
</dbReference>
<feature type="transmembrane region" description="Helical" evidence="16">
    <location>
        <begin position="674"/>
        <end position="699"/>
    </location>
</feature>
<feature type="transmembrane region" description="Helical" evidence="16">
    <location>
        <begin position="239"/>
        <end position="261"/>
    </location>
</feature>
<dbReference type="RefSeq" id="WP_165893908.1">
    <property type="nucleotide sequence ID" value="NZ_JAAPAP010000021.1"/>
</dbReference>
<dbReference type="SUPFAM" id="SSF141371">
    <property type="entry name" value="PilZ domain-like"/>
    <property type="match status" value="1"/>
</dbReference>
<accession>A0AA43ZB13</accession>
<dbReference type="NCBIfam" id="NF008558">
    <property type="entry name" value="PRK11498.1"/>
    <property type="match status" value="1"/>
</dbReference>
<evidence type="ECO:0000256" key="4">
    <source>
        <dbReference type="ARBA" id="ARBA00012539"/>
    </source>
</evidence>
<keyword evidence="6 16" id="KW-1003">Cell membrane</keyword>
<evidence type="ECO:0000256" key="10">
    <source>
        <dbReference type="ARBA" id="ARBA00022679"/>
    </source>
</evidence>
<feature type="transmembrane region" description="Helical" evidence="16">
    <location>
        <begin position="32"/>
        <end position="54"/>
    </location>
</feature>
<evidence type="ECO:0000256" key="14">
    <source>
        <dbReference type="ARBA" id="ARBA00023136"/>
    </source>
</evidence>
<feature type="domain" description="Glycosyltransferase 2-like" evidence="18">
    <location>
        <begin position="365"/>
        <end position="574"/>
    </location>
</feature>
<feature type="transmembrane region" description="Helical" evidence="16">
    <location>
        <begin position="158"/>
        <end position="180"/>
    </location>
</feature>
<name>A0AA43ZB13_9GAMM</name>
<comment type="function">
    <text evidence="16">Catalytic subunit of cellulose synthase. It polymerizes uridine 5'-diphosphate glucose to cellulose.</text>
</comment>
<keyword evidence="11 16" id="KW-0812">Transmembrane</keyword>
<dbReference type="Pfam" id="PF07238">
    <property type="entry name" value="PilZ"/>
    <property type="match status" value="1"/>
</dbReference>
<dbReference type="Pfam" id="PF13632">
    <property type="entry name" value="Glyco_trans_2_3"/>
    <property type="match status" value="1"/>
</dbReference>
<dbReference type="NCBIfam" id="TIGR03030">
    <property type="entry name" value="CelA"/>
    <property type="match status" value="1"/>
</dbReference>